<evidence type="ECO:0000313" key="6">
    <source>
        <dbReference type="EMBL" id="GIH00380.1"/>
    </source>
</evidence>
<name>A0ABQ4F0D9_9ACTN</name>
<keyword evidence="7" id="KW-1185">Reference proteome</keyword>
<feature type="DNA-binding region" description="H-T-H motif" evidence="4">
    <location>
        <begin position="36"/>
        <end position="55"/>
    </location>
</feature>
<dbReference type="RefSeq" id="WP_203861700.1">
    <property type="nucleotide sequence ID" value="NZ_BAAAZQ010000023.1"/>
</dbReference>
<dbReference type="SUPFAM" id="SSF46689">
    <property type="entry name" value="Homeodomain-like"/>
    <property type="match status" value="1"/>
</dbReference>
<dbReference type="PROSITE" id="PS01081">
    <property type="entry name" value="HTH_TETR_1"/>
    <property type="match status" value="1"/>
</dbReference>
<dbReference type="InterPro" id="IPR001647">
    <property type="entry name" value="HTH_TetR"/>
</dbReference>
<evidence type="ECO:0000259" key="5">
    <source>
        <dbReference type="PROSITE" id="PS50977"/>
    </source>
</evidence>
<feature type="domain" description="HTH tetR-type" evidence="5">
    <location>
        <begin position="13"/>
        <end position="73"/>
    </location>
</feature>
<accession>A0ABQ4F0D9</accession>
<dbReference type="EMBL" id="BONX01000053">
    <property type="protein sequence ID" value="GIH00380.1"/>
    <property type="molecule type" value="Genomic_DNA"/>
</dbReference>
<reference evidence="6 7" key="1">
    <citation type="submission" date="2021-01" db="EMBL/GenBank/DDBJ databases">
        <title>Whole genome shotgun sequence of Plantactinospora mayteni NBRC 109088.</title>
        <authorList>
            <person name="Komaki H."/>
            <person name="Tamura T."/>
        </authorList>
    </citation>
    <scope>NUCLEOTIDE SEQUENCE [LARGE SCALE GENOMIC DNA]</scope>
    <source>
        <strain evidence="6 7">NBRC 109088</strain>
    </source>
</reference>
<organism evidence="6 7">
    <name type="scientific">Plantactinospora mayteni</name>
    <dbReference type="NCBI Taxonomy" id="566021"/>
    <lineage>
        <taxon>Bacteria</taxon>
        <taxon>Bacillati</taxon>
        <taxon>Actinomycetota</taxon>
        <taxon>Actinomycetes</taxon>
        <taxon>Micromonosporales</taxon>
        <taxon>Micromonosporaceae</taxon>
        <taxon>Plantactinospora</taxon>
    </lineage>
</organism>
<dbReference type="PRINTS" id="PR00455">
    <property type="entry name" value="HTHTETR"/>
</dbReference>
<dbReference type="Gene3D" id="1.10.357.10">
    <property type="entry name" value="Tetracycline Repressor, domain 2"/>
    <property type="match status" value="1"/>
</dbReference>
<keyword evidence="3" id="KW-0804">Transcription</keyword>
<evidence type="ECO:0000256" key="2">
    <source>
        <dbReference type="ARBA" id="ARBA00023125"/>
    </source>
</evidence>
<evidence type="ECO:0000256" key="1">
    <source>
        <dbReference type="ARBA" id="ARBA00023015"/>
    </source>
</evidence>
<dbReference type="PANTHER" id="PTHR30055:SF234">
    <property type="entry name" value="HTH-TYPE TRANSCRIPTIONAL REGULATOR BETI"/>
    <property type="match status" value="1"/>
</dbReference>
<evidence type="ECO:0000256" key="4">
    <source>
        <dbReference type="PROSITE-ProRule" id="PRU00335"/>
    </source>
</evidence>
<dbReference type="InterPro" id="IPR009057">
    <property type="entry name" value="Homeodomain-like_sf"/>
</dbReference>
<dbReference type="PROSITE" id="PS50977">
    <property type="entry name" value="HTH_TETR_2"/>
    <property type="match status" value="1"/>
</dbReference>
<protein>
    <submittedName>
        <fullName evidence="6">TetR family transcriptional regulator</fullName>
    </submittedName>
</protein>
<evidence type="ECO:0000256" key="3">
    <source>
        <dbReference type="ARBA" id="ARBA00023163"/>
    </source>
</evidence>
<keyword evidence="2 4" id="KW-0238">DNA-binding</keyword>
<dbReference type="PANTHER" id="PTHR30055">
    <property type="entry name" value="HTH-TYPE TRANSCRIPTIONAL REGULATOR RUTR"/>
    <property type="match status" value="1"/>
</dbReference>
<dbReference type="InterPro" id="IPR023772">
    <property type="entry name" value="DNA-bd_HTH_TetR-type_CS"/>
</dbReference>
<gene>
    <name evidence="6" type="ORF">Pma05_69520</name>
</gene>
<comment type="caution">
    <text evidence="6">The sequence shown here is derived from an EMBL/GenBank/DDBJ whole genome shotgun (WGS) entry which is preliminary data.</text>
</comment>
<dbReference type="InterPro" id="IPR050109">
    <property type="entry name" value="HTH-type_TetR-like_transc_reg"/>
</dbReference>
<dbReference type="Proteomes" id="UP000621500">
    <property type="component" value="Unassembled WGS sequence"/>
</dbReference>
<keyword evidence="1" id="KW-0805">Transcription regulation</keyword>
<dbReference type="Pfam" id="PF00440">
    <property type="entry name" value="TetR_N"/>
    <property type="match status" value="1"/>
</dbReference>
<proteinExistence type="predicted"/>
<sequence length="209" mass="22642">MTEPTGLRARKKARTHDAIADAAISLFLARGFDQVSVNDIAATAEVSKPTLFRYFATKEDLVLHRFADHNGEAARVVRARQPGDSPLTALHRHFRAGLDRHDPVTGLNDHPEVVAFHRLVFGTPSLAGRLTRYLLDDEEALAGALGPGIEARLRAAQVLAVQRVLARTNWQKIADGRTAPEVHPEAVADADQAFAQLRSGTGGTTHHGS</sequence>
<evidence type="ECO:0000313" key="7">
    <source>
        <dbReference type="Proteomes" id="UP000621500"/>
    </source>
</evidence>